<dbReference type="PANTHER" id="PTHR32063:SF18">
    <property type="entry name" value="CATION EFFLUX SYSTEM PROTEIN"/>
    <property type="match status" value="1"/>
</dbReference>
<sequence>MNIAEFFLRRKTTTLVLAAVLLLGGLINYQDMSRLEDPEFTIKDALVVTPYPGASPKEVEEEVTDEVETAIQQMGQLDEILSRSERGLSTVTVSIREQYDRETLPQVWDELRRKVNDVQASLPPGAGPSVVFDDYGDVYGIYLALYGEEYTYAELKEVADFLKRELLLVDDVAKVEIHGHRTEAIVVEPRSERLAGMGLSRAALLQELREKNLVRDTGRVRIGDEFIALDPTGEITSVEDFEDITFSLDGNQFFLRDLAKVHRAYIDPPGEMLRFDSQKALGIGISTVSGGNVVTMGKAIDRRLAELQGDIPLGVEVGVISHQADSVTEAIDGFISSLMQALAIVFIVLFVFMGLRSGLLIGAVLVLTIIGSFIILNPMGVALERISLGALIIALGMLVDNAIVIVDGMLVEMKRGQKANDAAIKVVKQSALPLLGATAIAVFAFAAIGTTDNATGEFCRSLFLVICVSLFLSWVTAVTVTPLLGVMFLKVKCPKEGEERSEPFNNRFYRAYKGILRGCIRFRWLTALVVFALFVTSMWGFGFVKQAFFPPSNRDQYLVDFWLPQGTHIEENSEQSRRLEEWLAEQPEVEHVTSLIGRGGLRFLLTYQPELPNPAYTQFIVDVDDSHSVPGLIARTDAFLEKEFPDALGYGVKFELGPGGKGKIQARFSGPDPAVLRNLSSQAEEIFAAHPNSKSVRNDWRQRVKVLRPQLAEDRANLLGIGKSELSDAIRQAFEGVMVGVYREGDQLLPVVLRAPEDQQSDFDQLDNIQIWSPVAGQRVPLGQVVSGVETVFEDEIRMRLDRKPIITAYTDPIKGPASELFQELRPQIEAIPLPEGYELLWYGEYKDSNDANEALAAGLPLFTLLMVLTTIFLFNSIRQPLVVWLCVPLALIGVSVGLLTTGQPFTFMALLGFLSLSGMLIKNAVVMIDELNVQLAEGKEPFDAVVDSAASRLMPVAMAASTTALGMIPLFFDAFFAAMAVTIVFGLMFATVLTTIFVPVLYTIFYRVRVK</sequence>
<feature type="transmembrane region" description="Helical" evidence="1">
    <location>
        <begin position="431"/>
        <end position="450"/>
    </location>
</feature>
<feature type="transmembrane region" description="Helical" evidence="1">
    <location>
        <begin position="906"/>
        <end position="929"/>
    </location>
</feature>
<dbReference type="Gene3D" id="1.20.1640.10">
    <property type="entry name" value="Multidrug efflux transporter AcrB transmembrane domain"/>
    <property type="match status" value="2"/>
</dbReference>
<comment type="caution">
    <text evidence="2">The sequence shown here is derived from an EMBL/GenBank/DDBJ whole genome shotgun (WGS) entry which is preliminary data.</text>
</comment>
<feature type="transmembrane region" description="Helical" evidence="1">
    <location>
        <begin position="462"/>
        <end position="489"/>
    </location>
</feature>
<evidence type="ECO:0000313" key="3">
    <source>
        <dbReference type="Proteomes" id="UP000644507"/>
    </source>
</evidence>
<feature type="transmembrane region" description="Helical" evidence="1">
    <location>
        <begin position="882"/>
        <end position="900"/>
    </location>
</feature>
<proteinExistence type="predicted"/>
<name>A0A918WHX4_9BACT</name>
<keyword evidence="1" id="KW-0472">Membrane</keyword>
<dbReference type="PANTHER" id="PTHR32063">
    <property type="match status" value="1"/>
</dbReference>
<accession>A0A918WHX4</accession>
<dbReference type="SUPFAM" id="SSF82714">
    <property type="entry name" value="Multidrug efflux transporter AcrB TolC docking domain, DN and DC subdomains"/>
    <property type="match status" value="2"/>
</dbReference>
<dbReference type="RefSeq" id="WP_189568825.1">
    <property type="nucleotide sequence ID" value="NZ_BMXI01000005.1"/>
</dbReference>
<feature type="transmembrane region" description="Helical" evidence="1">
    <location>
        <begin position="979"/>
        <end position="1006"/>
    </location>
</feature>
<feature type="transmembrane region" description="Helical" evidence="1">
    <location>
        <begin position="522"/>
        <end position="544"/>
    </location>
</feature>
<dbReference type="GO" id="GO:0005886">
    <property type="term" value="C:plasma membrane"/>
    <property type="evidence" value="ECO:0007669"/>
    <property type="project" value="TreeGrafter"/>
</dbReference>
<evidence type="ECO:0000256" key="1">
    <source>
        <dbReference type="SAM" id="Phobius"/>
    </source>
</evidence>
<gene>
    <name evidence="2" type="ORF">GCM10007100_13880</name>
</gene>
<feature type="transmembrane region" description="Helical" evidence="1">
    <location>
        <begin position="333"/>
        <end position="352"/>
    </location>
</feature>
<feature type="transmembrane region" description="Helical" evidence="1">
    <location>
        <begin position="359"/>
        <end position="376"/>
    </location>
</feature>
<dbReference type="AlphaFoldDB" id="A0A918WHX4"/>
<dbReference type="Pfam" id="PF00873">
    <property type="entry name" value="ACR_tran"/>
    <property type="match status" value="1"/>
</dbReference>
<keyword evidence="1" id="KW-1133">Transmembrane helix</keyword>
<dbReference type="GO" id="GO:0042910">
    <property type="term" value="F:xenobiotic transmembrane transporter activity"/>
    <property type="evidence" value="ECO:0007669"/>
    <property type="project" value="TreeGrafter"/>
</dbReference>
<reference evidence="2" key="1">
    <citation type="journal article" date="2014" name="Int. J. Syst. Evol. Microbiol.">
        <title>Complete genome sequence of Corynebacterium casei LMG S-19264T (=DSM 44701T), isolated from a smear-ripened cheese.</title>
        <authorList>
            <consortium name="US DOE Joint Genome Institute (JGI-PGF)"/>
            <person name="Walter F."/>
            <person name="Albersmeier A."/>
            <person name="Kalinowski J."/>
            <person name="Ruckert C."/>
        </authorList>
    </citation>
    <scope>NUCLEOTIDE SEQUENCE</scope>
    <source>
        <strain evidence="2">KCTC 12988</strain>
    </source>
</reference>
<organism evidence="2 3">
    <name type="scientific">Roseibacillus persicicus</name>
    <dbReference type="NCBI Taxonomy" id="454148"/>
    <lineage>
        <taxon>Bacteria</taxon>
        <taxon>Pseudomonadati</taxon>
        <taxon>Verrucomicrobiota</taxon>
        <taxon>Verrucomicrobiia</taxon>
        <taxon>Verrucomicrobiales</taxon>
        <taxon>Verrucomicrobiaceae</taxon>
        <taxon>Roseibacillus</taxon>
    </lineage>
</organism>
<keyword evidence="1" id="KW-0812">Transmembrane</keyword>
<dbReference type="PRINTS" id="PR00702">
    <property type="entry name" value="ACRIFLAVINRP"/>
</dbReference>
<dbReference type="Proteomes" id="UP000644507">
    <property type="component" value="Unassembled WGS sequence"/>
</dbReference>
<dbReference type="Gene3D" id="3.30.70.1320">
    <property type="entry name" value="Multidrug efflux transporter AcrB pore domain like"/>
    <property type="match status" value="1"/>
</dbReference>
<evidence type="ECO:0000313" key="2">
    <source>
        <dbReference type="EMBL" id="GHC49202.1"/>
    </source>
</evidence>
<dbReference type="SUPFAM" id="SSF82866">
    <property type="entry name" value="Multidrug efflux transporter AcrB transmembrane domain"/>
    <property type="match status" value="2"/>
</dbReference>
<dbReference type="Gene3D" id="3.30.70.1440">
    <property type="entry name" value="Multidrug efflux transporter AcrB pore domain"/>
    <property type="match status" value="1"/>
</dbReference>
<dbReference type="InterPro" id="IPR027463">
    <property type="entry name" value="AcrB_DN_DC_subdom"/>
</dbReference>
<feature type="transmembrane region" description="Helical" evidence="1">
    <location>
        <begin position="388"/>
        <end position="410"/>
    </location>
</feature>
<protein>
    <submittedName>
        <fullName evidence="2">Multidrug transporter AcrB</fullName>
    </submittedName>
</protein>
<dbReference type="EMBL" id="BMXI01000005">
    <property type="protein sequence ID" value="GHC49202.1"/>
    <property type="molecule type" value="Genomic_DNA"/>
</dbReference>
<dbReference type="Gene3D" id="3.30.2090.10">
    <property type="entry name" value="Multidrug efflux transporter AcrB TolC docking domain, DN and DC subdomains"/>
    <property type="match status" value="2"/>
</dbReference>
<dbReference type="Gene3D" id="3.30.70.1430">
    <property type="entry name" value="Multidrug efflux transporter AcrB pore domain"/>
    <property type="match status" value="2"/>
</dbReference>
<dbReference type="InterPro" id="IPR001036">
    <property type="entry name" value="Acrflvin-R"/>
</dbReference>
<feature type="transmembrane region" description="Helical" evidence="1">
    <location>
        <begin position="855"/>
        <end position="875"/>
    </location>
</feature>
<feature type="transmembrane region" description="Helical" evidence="1">
    <location>
        <begin position="950"/>
        <end position="973"/>
    </location>
</feature>
<reference evidence="2" key="2">
    <citation type="submission" date="2020-09" db="EMBL/GenBank/DDBJ databases">
        <authorList>
            <person name="Sun Q."/>
            <person name="Kim S."/>
        </authorList>
    </citation>
    <scope>NUCLEOTIDE SEQUENCE</scope>
    <source>
        <strain evidence="2">KCTC 12988</strain>
    </source>
</reference>
<dbReference type="SUPFAM" id="SSF82693">
    <property type="entry name" value="Multidrug efflux transporter AcrB pore domain, PN1, PN2, PC1 and PC2 subdomains"/>
    <property type="match status" value="3"/>
</dbReference>
<keyword evidence="3" id="KW-1185">Reference proteome</keyword>